<reference evidence="1 2" key="1">
    <citation type="journal article" date="2019" name="Nat. Ecol. Evol.">
        <title>Megaphylogeny resolves global patterns of mushroom evolution.</title>
        <authorList>
            <person name="Varga T."/>
            <person name="Krizsan K."/>
            <person name="Foldi C."/>
            <person name="Dima B."/>
            <person name="Sanchez-Garcia M."/>
            <person name="Sanchez-Ramirez S."/>
            <person name="Szollosi G.J."/>
            <person name="Szarkandi J.G."/>
            <person name="Papp V."/>
            <person name="Albert L."/>
            <person name="Andreopoulos W."/>
            <person name="Angelini C."/>
            <person name="Antonin V."/>
            <person name="Barry K.W."/>
            <person name="Bougher N.L."/>
            <person name="Buchanan P."/>
            <person name="Buyck B."/>
            <person name="Bense V."/>
            <person name="Catcheside P."/>
            <person name="Chovatia M."/>
            <person name="Cooper J."/>
            <person name="Damon W."/>
            <person name="Desjardin D."/>
            <person name="Finy P."/>
            <person name="Geml J."/>
            <person name="Haridas S."/>
            <person name="Hughes K."/>
            <person name="Justo A."/>
            <person name="Karasinski D."/>
            <person name="Kautmanova I."/>
            <person name="Kiss B."/>
            <person name="Kocsube S."/>
            <person name="Kotiranta H."/>
            <person name="LaButti K.M."/>
            <person name="Lechner B.E."/>
            <person name="Liimatainen K."/>
            <person name="Lipzen A."/>
            <person name="Lukacs Z."/>
            <person name="Mihaltcheva S."/>
            <person name="Morgado L.N."/>
            <person name="Niskanen T."/>
            <person name="Noordeloos M.E."/>
            <person name="Ohm R.A."/>
            <person name="Ortiz-Santana B."/>
            <person name="Ovrebo C."/>
            <person name="Racz N."/>
            <person name="Riley R."/>
            <person name="Savchenko A."/>
            <person name="Shiryaev A."/>
            <person name="Soop K."/>
            <person name="Spirin V."/>
            <person name="Szebenyi C."/>
            <person name="Tomsovsky M."/>
            <person name="Tulloss R.E."/>
            <person name="Uehling J."/>
            <person name="Grigoriev I.V."/>
            <person name="Vagvolgyi C."/>
            <person name="Papp T."/>
            <person name="Martin F.M."/>
            <person name="Miettinen O."/>
            <person name="Hibbett D.S."/>
            <person name="Nagy L.G."/>
        </authorList>
    </citation>
    <scope>NUCLEOTIDE SEQUENCE [LARGE SCALE GENOMIC DNA]</scope>
    <source>
        <strain evidence="1 2">FP101781</strain>
    </source>
</reference>
<gene>
    <name evidence="1" type="ORF">FA13DRAFT_549124</name>
</gene>
<keyword evidence="2" id="KW-1185">Reference proteome</keyword>
<protein>
    <submittedName>
        <fullName evidence="1">Uncharacterized protein</fullName>
    </submittedName>
</protein>
<dbReference type="AlphaFoldDB" id="A0A4Y7T9Z8"/>
<comment type="caution">
    <text evidence="1">The sequence shown here is derived from an EMBL/GenBank/DDBJ whole genome shotgun (WGS) entry which is preliminary data.</text>
</comment>
<proteinExistence type="predicted"/>
<dbReference type="Proteomes" id="UP000298030">
    <property type="component" value="Unassembled WGS sequence"/>
</dbReference>
<evidence type="ECO:0000313" key="2">
    <source>
        <dbReference type="Proteomes" id="UP000298030"/>
    </source>
</evidence>
<sequence>MYLVQRRPSNPGNASYSLHNRLQLAHQSQLEGTVICEKWGVGASCIDCQGSGDGARHLNKITHTNKGTRKQALVRFVCDLVCPTRSPGLWTLMWTRNRVGQRRGRHYSFFSNLSFIRPGVHPHASWASFQRFAAPPCSGRFSGATTEADTIAVFQQGRPRK</sequence>
<organism evidence="1 2">
    <name type="scientific">Coprinellus micaceus</name>
    <name type="common">Glistening ink-cap mushroom</name>
    <name type="synonym">Coprinus micaceus</name>
    <dbReference type="NCBI Taxonomy" id="71717"/>
    <lineage>
        <taxon>Eukaryota</taxon>
        <taxon>Fungi</taxon>
        <taxon>Dikarya</taxon>
        <taxon>Basidiomycota</taxon>
        <taxon>Agaricomycotina</taxon>
        <taxon>Agaricomycetes</taxon>
        <taxon>Agaricomycetidae</taxon>
        <taxon>Agaricales</taxon>
        <taxon>Agaricineae</taxon>
        <taxon>Psathyrellaceae</taxon>
        <taxon>Coprinellus</taxon>
    </lineage>
</organism>
<accession>A0A4Y7T9Z8</accession>
<evidence type="ECO:0000313" key="1">
    <source>
        <dbReference type="EMBL" id="TEB30379.1"/>
    </source>
</evidence>
<dbReference type="EMBL" id="QPFP01000023">
    <property type="protein sequence ID" value="TEB30379.1"/>
    <property type="molecule type" value="Genomic_DNA"/>
</dbReference>
<name>A0A4Y7T9Z8_COPMI</name>